<dbReference type="InterPro" id="IPR001018">
    <property type="entry name" value="Beta-lactamase_class-B_CS"/>
</dbReference>
<evidence type="ECO:0000256" key="1">
    <source>
        <dbReference type="ARBA" id="ARBA00001947"/>
    </source>
</evidence>
<dbReference type="PROSITE" id="PS00743">
    <property type="entry name" value="BETA_LACTAMASE_B_1"/>
    <property type="match status" value="1"/>
</dbReference>
<evidence type="ECO:0000259" key="6">
    <source>
        <dbReference type="SMART" id="SM00849"/>
    </source>
</evidence>
<feature type="domain" description="Metallo-beta-lactamase" evidence="6">
    <location>
        <begin position="93"/>
        <end position="277"/>
    </location>
</feature>
<name>A0ABR9X6N8_9RHOB</name>
<dbReference type="Gene3D" id="3.60.15.10">
    <property type="entry name" value="Ribonuclease Z/Hydroxyacylglutathione hydrolase-like"/>
    <property type="match status" value="1"/>
</dbReference>
<dbReference type="Pfam" id="PF00753">
    <property type="entry name" value="Lactamase_B"/>
    <property type="match status" value="1"/>
</dbReference>
<dbReference type="PANTHER" id="PTHR46233:SF3">
    <property type="entry name" value="HYDROXYACYLGLUTATHIONE HYDROLASE GLOC"/>
    <property type="match status" value="1"/>
</dbReference>
<evidence type="ECO:0000313" key="8">
    <source>
        <dbReference type="Proteomes" id="UP000607796"/>
    </source>
</evidence>
<feature type="chain" id="PRO_5046153206" evidence="5">
    <location>
        <begin position="22"/>
        <end position="335"/>
    </location>
</feature>
<dbReference type="PANTHER" id="PTHR46233">
    <property type="entry name" value="HYDROXYACYLGLUTATHIONE HYDROLASE GLOC"/>
    <property type="match status" value="1"/>
</dbReference>
<evidence type="ECO:0000313" key="7">
    <source>
        <dbReference type="EMBL" id="MBE9639149.1"/>
    </source>
</evidence>
<sequence>MKTGLKSALLGASLLAGPAMAASDAELSERHLALATEAAGDELSYVLNNCNNIGKSYDMDPHSMHDVLGKLINKGDPRPASAFDNLHFLGTGWVTAWAVTTDDGIILLDALNNAEEAQRYIEDGLVALGLDPADIKKIIVSHGHGDHYGGATYLKEKYGAEIIMSEADWEEIAKPDLPDDELWGRPPARETSVADGDTVSLGGTNVGIVTTPGHTPGTIALIVPVQDGGEQHKAVIWGGNGLNFGAKPDRFLQMMDSADKIGALGESDNVDVFLSNHASLDDTFAKFDALETRAEGEPNPFVTGTEGVRRIGTALEHCVAAHLATFAPDQVPADL</sequence>
<keyword evidence="8" id="KW-1185">Reference proteome</keyword>
<comment type="cofactor">
    <cofactor evidence="1">
        <name>Zn(2+)</name>
        <dbReference type="ChEBI" id="CHEBI:29105"/>
    </cofactor>
</comment>
<evidence type="ECO:0000256" key="4">
    <source>
        <dbReference type="ARBA" id="ARBA00022833"/>
    </source>
</evidence>
<dbReference type="InterPro" id="IPR001279">
    <property type="entry name" value="Metallo-B-lactamas"/>
</dbReference>
<dbReference type="SMART" id="SM00849">
    <property type="entry name" value="Lactamase_B"/>
    <property type="match status" value="1"/>
</dbReference>
<proteinExistence type="predicted"/>
<dbReference type="CDD" id="cd16280">
    <property type="entry name" value="metallo-hydrolase-like_MBL-fold"/>
    <property type="match status" value="1"/>
</dbReference>
<dbReference type="Proteomes" id="UP000607796">
    <property type="component" value="Unassembled WGS sequence"/>
</dbReference>
<keyword evidence="3" id="KW-0378">Hydrolase</keyword>
<evidence type="ECO:0000256" key="5">
    <source>
        <dbReference type="SAM" id="SignalP"/>
    </source>
</evidence>
<reference evidence="7 8" key="1">
    <citation type="journal article" date="2021" name="Int. J. Syst. Evol. Microbiol.">
        <title>Salipiger mangrovisoli sp. nov., isolated from mangrove soil and the proposal for the reclassification of Paraphaeobacter pallidus as Salipiger pallidus comb. nov.</title>
        <authorList>
            <person name="Du J."/>
            <person name="Liu Y."/>
            <person name="Pei T."/>
            <person name="Deng M.R."/>
            <person name="Zhu H."/>
        </authorList>
    </citation>
    <scope>NUCLEOTIDE SEQUENCE [LARGE SCALE GENOMIC DNA]</scope>
    <source>
        <strain evidence="7 8">6D45A</strain>
    </source>
</reference>
<gene>
    <name evidence="7" type="ORF">IQ782_20030</name>
</gene>
<accession>A0ABR9X6N8</accession>
<dbReference type="InterPro" id="IPR051453">
    <property type="entry name" value="MBL_Glyoxalase_II"/>
</dbReference>
<dbReference type="RefSeq" id="WP_194136452.1">
    <property type="nucleotide sequence ID" value="NZ_JADFFK010000017.1"/>
</dbReference>
<dbReference type="SUPFAM" id="SSF56281">
    <property type="entry name" value="Metallo-hydrolase/oxidoreductase"/>
    <property type="match status" value="1"/>
</dbReference>
<keyword evidence="4" id="KW-0862">Zinc</keyword>
<evidence type="ECO:0000256" key="2">
    <source>
        <dbReference type="ARBA" id="ARBA00022723"/>
    </source>
</evidence>
<comment type="caution">
    <text evidence="7">The sequence shown here is derived from an EMBL/GenBank/DDBJ whole genome shotgun (WGS) entry which is preliminary data.</text>
</comment>
<keyword evidence="2" id="KW-0479">Metal-binding</keyword>
<dbReference type="EMBL" id="JADFFK010000017">
    <property type="protein sequence ID" value="MBE9639149.1"/>
    <property type="molecule type" value="Genomic_DNA"/>
</dbReference>
<evidence type="ECO:0000256" key="3">
    <source>
        <dbReference type="ARBA" id="ARBA00022801"/>
    </source>
</evidence>
<dbReference type="InterPro" id="IPR036866">
    <property type="entry name" value="RibonucZ/Hydroxyglut_hydro"/>
</dbReference>
<keyword evidence="5" id="KW-0732">Signal</keyword>
<protein>
    <submittedName>
        <fullName evidence="7">MBL fold metallo-hydrolase</fullName>
    </submittedName>
</protein>
<feature type="signal peptide" evidence="5">
    <location>
        <begin position="1"/>
        <end position="21"/>
    </location>
</feature>
<organism evidence="7 8">
    <name type="scientific">Salipiger mangrovisoli</name>
    <dbReference type="NCBI Taxonomy" id="2865933"/>
    <lineage>
        <taxon>Bacteria</taxon>
        <taxon>Pseudomonadati</taxon>
        <taxon>Pseudomonadota</taxon>
        <taxon>Alphaproteobacteria</taxon>
        <taxon>Rhodobacterales</taxon>
        <taxon>Roseobacteraceae</taxon>
        <taxon>Salipiger</taxon>
    </lineage>
</organism>